<dbReference type="InParanoid" id="A0A2K1IRR8"/>
<dbReference type="Gramene" id="Pp3c21_12490V3.4">
    <property type="protein sequence ID" value="Pp3c21_12490V3.4"/>
    <property type="gene ID" value="Pp3c21_12490"/>
</dbReference>
<dbReference type="Gramene" id="Pp3c21_12490V3.1">
    <property type="protein sequence ID" value="Pp3c21_12490V3.1"/>
    <property type="gene ID" value="Pp3c21_12490"/>
</dbReference>
<dbReference type="EnsemblPlants" id="Pp3c21_12490V3.2">
    <property type="protein sequence ID" value="Pp3c21_12490V3.2"/>
    <property type="gene ID" value="Pp3c21_12490"/>
</dbReference>
<dbReference type="EMBL" id="ABEU02000021">
    <property type="protein sequence ID" value="PNR31969.1"/>
    <property type="molecule type" value="Genomic_DNA"/>
</dbReference>
<dbReference type="AlphaFoldDB" id="A0A2K1IRR8"/>
<organism evidence="1">
    <name type="scientific">Physcomitrium patens</name>
    <name type="common">Spreading-leaved earth moss</name>
    <name type="synonym">Physcomitrella patens</name>
    <dbReference type="NCBI Taxonomy" id="3218"/>
    <lineage>
        <taxon>Eukaryota</taxon>
        <taxon>Viridiplantae</taxon>
        <taxon>Streptophyta</taxon>
        <taxon>Embryophyta</taxon>
        <taxon>Bryophyta</taxon>
        <taxon>Bryophytina</taxon>
        <taxon>Bryopsida</taxon>
        <taxon>Funariidae</taxon>
        <taxon>Funariales</taxon>
        <taxon>Funariaceae</taxon>
        <taxon>Physcomitrium</taxon>
    </lineage>
</organism>
<keyword evidence="3" id="KW-1185">Reference proteome</keyword>
<gene>
    <name evidence="1" type="ORF">PHYPA_026093</name>
</gene>
<reference evidence="2" key="3">
    <citation type="submission" date="2020-12" db="UniProtKB">
        <authorList>
            <consortium name="EnsemblPlants"/>
        </authorList>
    </citation>
    <scope>IDENTIFICATION</scope>
</reference>
<dbReference type="EnsemblPlants" id="Pp3c21_12490V3.5">
    <property type="protein sequence ID" value="Pp3c21_12490V3.5"/>
    <property type="gene ID" value="Pp3c21_12490"/>
</dbReference>
<dbReference type="Proteomes" id="UP000006727">
    <property type="component" value="Chromosome 21"/>
</dbReference>
<dbReference type="EnsemblPlants" id="Pp3c21_12490V3.1">
    <property type="protein sequence ID" value="Pp3c21_12490V3.1"/>
    <property type="gene ID" value="Pp3c21_12490"/>
</dbReference>
<reference evidence="1 3" key="1">
    <citation type="journal article" date="2008" name="Science">
        <title>The Physcomitrella genome reveals evolutionary insights into the conquest of land by plants.</title>
        <authorList>
            <person name="Rensing S."/>
            <person name="Lang D."/>
            <person name="Zimmer A."/>
            <person name="Terry A."/>
            <person name="Salamov A."/>
            <person name="Shapiro H."/>
            <person name="Nishiyama T."/>
            <person name="Perroud P.-F."/>
            <person name="Lindquist E."/>
            <person name="Kamisugi Y."/>
            <person name="Tanahashi T."/>
            <person name="Sakakibara K."/>
            <person name="Fujita T."/>
            <person name="Oishi K."/>
            <person name="Shin-I T."/>
            <person name="Kuroki Y."/>
            <person name="Toyoda A."/>
            <person name="Suzuki Y."/>
            <person name="Hashimoto A."/>
            <person name="Yamaguchi K."/>
            <person name="Sugano A."/>
            <person name="Kohara Y."/>
            <person name="Fujiyama A."/>
            <person name="Anterola A."/>
            <person name="Aoki S."/>
            <person name="Ashton N."/>
            <person name="Barbazuk W.B."/>
            <person name="Barker E."/>
            <person name="Bennetzen J."/>
            <person name="Bezanilla M."/>
            <person name="Blankenship R."/>
            <person name="Cho S.H."/>
            <person name="Dutcher S."/>
            <person name="Estelle M."/>
            <person name="Fawcett J.A."/>
            <person name="Gundlach H."/>
            <person name="Hanada K."/>
            <person name="Heyl A."/>
            <person name="Hicks K.A."/>
            <person name="Hugh J."/>
            <person name="Lohr M."/>
            <person name="Mayer K."/>
            <person name="Melkozernov A."/>
            <person name="Murata T."/>
            <person name="Nelson D."/>
            <person name="Pils B."/>
            <person name="Prigge M."/>
            <person name="Reiss B."/>
            <person name="Renner T."/>
            <person name="Rombauts S."/>
            <person name="Rushton P."/>
            <person name="Sanderfoot A."/>
            <person name="Schween G."/>
            <person name="Shiu S.-H."/>
            <person name="Stueber K."/>
            <person name="Theodoulou F.L."/>
            <person name="Tu H."/>
            <person name="Van de Peer Y."/>
            <person name="Verrier P.J."/>
            <person name="Waters E."/>
            <person name="Wood A."/>
            <person name="Yang L."/>
            <person name="Cove D."/>
            <person name="Cuming A."/>
            <person name="Hasebe M."/>
            <person name="Lucas S."/>
            <person name="Mishler D.B."/>
            <person name="Reski R."/>
            <person name="Grigoriev I."/>
            <person name="Quatrano R.S."/>
            <person name="Boore J.L."/>
        </authorList>
    </citation>
    <scope>NUCLEOTIDE SEQUENCE [LARGE SCALE GENOMIC DNA]</scope>
    <source>
        <strain evidence="2 3">cv. Gransden 2004</strain>
    </source>
</reference>
<dbReference type="EnsemblPlants" id="Pp3c21_12490V3.3">
    <property type="protein sequence ID" value="Pp3c21_12490V3.3"/>
    <property type="gene ID" value="Pp3c21_12490"/>
</dbReference>
<reference evidence="1 3" key="2">
    <citation type="journal article" date="2018" name="Plant J.">
        <title>The Physcomitrella patens chromosome-scale assembly reveals moss genome structure and evolution.</title>
        <authorList>
            <person name="Lang D."/>
            <person name="Ullrich K.K."/>
            <person name="Murat F."/>
            <person name="Fuchs J."/>
            <person name="Jenkins J."/>
            <person name="Haas F.B."/>
            <person name="Piednoel M."/>
            <person name="Gundlach H."/>
            <person name="Van Bel M."/>
            <person name="Meyberg R."/>
            <person name="Vives C."/>
            <person name="Morata J."/>
            <person name="Symeonidi A."/>
            <person name="Hiss M."/>
            <person name="Muchero W."/>
            <person name="Kamisugi Y."/>
            <person name="Saleh O."/>
            <person name="Blanc G."/>
            <person name="Decker E.L."/>
            <person name="van Gessel N."/>
            <person name="Grimwood J."/>
            <person name="Hayes R.D."/>
            <person name="Graham S.W."/>
            <person name="Gunter L.E."/>
            <person name="McDaniel S.F."/>
            <person name="Hoernstein S.N.W."/>
            <person name="Larsson A."/>
            <person name="Li F.W."/>
            <person name="Perroud P.F."/>
            <person name="Phillips J."/>
            <person name="Ranjan P."/>
            <person name="Rokshar D.S."/>
            <person name="Rothfels C.J."/>
            <person name="Schneider L."/>
            <person name="Shu S."/>
            <person name="Stevenson D.W."/>
            <person name="Thummler F."/>
            <person name="Tillich M."/>
            <person name="Villarreal Aguilar J.C."/>
            <person name="Widiez T."/>
            <person name="Wong G.K."/>
            <person name="Wymore A."/>
            <person name="Zhang Y."/>
            <person name="Zimmer A.D."/>
            <person name="Quatrano R.S."/>
            <person name="Mayer K.F.X."/>
            <person name="Goodstein D."/>
            <person name="Casacuberta J.M."/>
            <person name="Vandepoele K."/>
            <person name="Reski R."/>
            <person name="Cuming A.C."/>
            <person name="Tuskan G.A."/>
            <person name="Maumus F."/>
            <person name="Salse J."/>
            <person name="Schmutz J."/>
            <person name="Rensing S.A."/>
        </authorList>
    </citation>
    <scope>NUCLEOTIDE SEQUENCE [LARGE SCALE GENOMIC DNA]</scope>
    <source>
        <strain evidence="2 3">cv. Gransden 2004</strain>
    </source>
</reference>
<dbReference type="EnsemblPlants" id="Pp3c21_12490V3.4">
    <property type="protein sequence ID" value="Pp3c21_12490V3.4"/>
    <property type="gene ID" value="Pp3c21_12490"/>
</dbReference>
<proteinExistence type="predicted"/>
<accession>A0A2K1IRR8</accession>
<sequence length="73" mass="8224">MRTLPGEHHQTPPVRNTPSATLMSIDVHLQQINQLEDKVLDEHAINMWKEILCDKTVPYKSSALDSTGGSQDR</sequence>
<dbReference type="Gramene" id="Pp3c21_12490V3.3">
    <property type="protein sequence ID" value="Pp3c21_12490V3.3"/>
    <property type="gene ID" value="Pp3c21_12490"/>
</dbReference>
<evidence type="ECO:0000313" key="2">
    <source>
        <dbReference type="EnsemblPlants" id="Pp3c21_12490V3.1"/>
    </source>
</evidence>
<name>A0A2K1IRR8_PHYPA</name>
<evidence type="ECO:0000313" key="1">
    <source>
        <dbReference type="EMBL" id="PNR31969.1"/>
    </source>
</evidence>
<dbReference type="Gramene" id="Pp3c21_12490V3.2">
    <property type="protein sequence ID" value="Pp3c21_12490V3.2"/>
    <property type="gene ID" value="Pp3c21_12490"/>
</dbReference>
<evidence type="ECO:0000313" key="3">
    <source>
        <dbReference type="Proteomes" id="UP000006727"/>
    </source>
</evidence>
<dbReference type="PaxDb" id="3218-PP1S369_36V6.1"/>
<protein>
    <submittedName>
        <fullName evidence="1 2">Uncharacterized protein</fullName>
    </submittedName>
</protein>
<dbReference type="Gramene" id="Pp3c21_12490V3.5">
    <property type="protein sequence ID" value="Pp3c21_12490V3.5"/>
    <property type="gene ID" value="Pp3c21_12490"/>
</dbReference>